<evidence type="ECO:0000256" key="3">
    <source>
        <dbReference type="ARBA" id="ARBA00022475"/>
    </source>
</evidence>
<dbReference type="SUPFAM" id="SSF52540">
    <property type="entry name" value="P-loop containing nucleoside triphosphate hydrolases"/>
    <property type="match status" value="1"/>
</dbReference>
<dbReference type="InterPro" id="IPR027417">
    <property type="entry name" value="P-loop_NTPase"/>
</dbReference>
<accession>A0ABT8YPX7</accession>
<evidence type="ECO:0000259" key="8">
    <source>
        <dbReference type="PROSITE" id="PS50893"/>
    </source>
</evidence>
<proteinExistence type="inferred from homology"/>
<dbReference type="PROSITE" id="PS00211">
    <property type="entry name" value="ABC_TRANSPORTER_1"/>
    <property type="match status" value="1"/>
</dbReference>
<keyword evidence="7" id="KW-0472">Membrane</keyword>
<evidence type="ECO:0000313" key="10">
    <source>
        <dbReference type="Proteomes" id="UP001174932"/>
    </source>
</evidence>
<evidence type="ECO:0000313" key="9">
    <source>
        <dbReference type="EMBL" id="MDO6965764.1"/>
    </source>
</evidence>
<gene>
    <name evidence="9" type="primary">phnC</name>
    <name evidence="9" type="ORF">Q4481_17520</name>
</gene>
<keyword evidence="6" id="KW-1278">Translocase</keyword>
<keyword evidence="2" id="KW-0813">Transport</keyword>
<dbReference type="InterPro" id="IPR003593">
    <property type="entry name" value="AAA+_ATPase"/>
</dbReference>
<dbReference type="PANTHER" id="PTHR43166:SF6">
    <property type="entry name" value="PHOSPHONATES IMPORT ATP-BINDING PROTEIN PHNC"/>
    <property type="match status" value="1"/>
</dbReference>
<dbReference type="EMBL" id="JAUOZU010000013">
    <property type="protein sequence ID" value="MDO6965764.1"/>
    <property type="molecule type" value="Genomic_DNA"/>
</dbReference>
<sequence>MFEFKGLTRRFGDKTAVDNVTFDIPAGQMVGVIGRSGAGKSTLLRMINRLADPTSGTISFGGRTVSTLRGAELRRWQRDCAMIFQQFNLVPRLDVLTNVLLGRLNHRSTVTSILNLFTREERIMAIAALERLGIEQSALQAAGTLSGGQQQRVAIARALMQEPKVLLADEPIASLDPLNAKIVMDALRDINEREGITVITNLHTLDTARAYCQRIIGMAQGRVVFDGTPDQLTSEAVSEIYGADQSAIDESMTSTAISKPNANAVAAGERPLRPLVLAGV</sequence>
<dbReference type="Pfam" id="PF00005">
    <property type="entry name" value="ABC_tran"/>
    <property type="match status" value="1"/>
</dbReference>
<dbReference type="PANTHER" id="PTHR43166">
    <property type="entry name" value="AMINO ACID IMPORT ATP-BINDING PROTEIN"/>
    <property type="match status" value="1"/>
</dbReference>
<dbReference type="NCBIfam" id="TIGR02315">
    <property type="entry name" value="ABC_phnC"/>
    <property type="match status" value="1"/>
</dbReference>
<dbReference type="InterPro" id="IPR050086">
    <property type="entry name" value="MetN_ABC_transporter-like"/>
</dbReference>
<name>A0ABT8YPX7_9HYPH</name>
<feature type="domain" description="ABC transporter" evidence="8">
    <location>
        <begin position="2"/>
        <end position="245"/>
    </location>
</feature>
<reference evidence="9" key="1">
    <citation type="journal article" date="2015" name="Int. J. Syst. Evol. Microbiol.">
        <title>Rhizobium alvei sp. nov., isolated from a freshwater river.</title>
        <authorList>
            <person name="Sheu S.Y."/>
            <person name="Huang H.W."/>
            <person name="Young C.C."/>
            <person name="Chen W.M."/>
        </authorList>
    </citation>
    <scope>NUCLEOTIDE SEQUENCE</scope>
    <source>
        <strain evidence="9">TNR-22</strain>
    </source>
</reference>
<evidence type="ECO:0000256" key="4">
    <source>
        <dbReference type="ARBA" id="ARBA00022741"/>
    </source>
</evidence>
<evidence type="ECO:0000256" key="7">
    <source>
        <dbReference type="ARBA" id="ARBA00023136"/>
    </source>
</evidence>
<dbReference type="InterPro" id="IPR012693">
    <property type="entry name" value="ABC_transpr_PhnC"/>
</dbReference>
<dbReference type="GO" id="GO:0005524">
    <property type="term" value="F:ATP binding"/>
    <property type="evidence" value="ECO:0007669"/>
    <property type="project" value="UniProtKB-KW"/>
</dbReference>
<keyword evidence="4" id="KW-0547">Nucleotide-binding</keyword>
<dbReference type="InterPro" id="IPR017871">
    <property type="entry name" value="ABC_transporter-like_CS"/>
</dbReference>
<keyword evidence="10" id="KW-1185">Reference proteome</keyword>
<dbReference type="InterPro" id="IPR003439">
    <property type="entry name" value="ABC_transporter-like_ATP-bd"/>
</dbReference>
<organism evidence="9 10">
    <name type="scientific">Rhizobium alvei</name>
    <dbReference type="NCBI Taxonomy" id="1132659"/>
    <lineage>
        <taxon>Bacteria</taxon>
        <taxon>Pseudomonadati</taxon>
        <taxon>Pseudomonadota</taxon>
        <taxon>Alphaproteobacteria</taxon>
        <taxon>Hyphomicrobiales</taxon>
        <taxon>Rhizobiaceae</taxon>
        <taxon>Rhizobium/Agrobacterium group</taxon>
        <taxon>Rhizobium</taxon>
    </lineage>
</organism>
<keyword evidence="5 9" id="KW-0067">ATP-binding</keyword>
<evidence type="ECO:0000256" key="6">
    <source>
        <dbReference type="ARBA" id="ARBA00022967"/>
    </source>
</evidence>
<dbReference type="Gene3D" id="3.40.50.300">
    <property type="entry name" value="P-loop containing nucleotide triphosphate hydrolases"/>
    <property type="match status" value="1"/>
</dbReference>
<keyword evidence="3" id="KW-1003">Cell membrane</keyword>
<protein>
    <submittedName>
        <fullName evidence="9">Phosphonate ABC transporter ATP-binding protein</fullName>
    </submittedName>
</protein>
<dbReference type="Proteomes" id="UP001174932">
    <property type="component" value="Unassembled WGS sequence"/>
</dbReference>
<evidence type="ECO:0000256" key="5">
    <source>
        <dbReference type="ARBA" id="ARBA00022840"/>
    </source>
</evidence>
<reference evidence="9" key="2">
    <citation type="submission" date="2023-07" db="EMBL/GenBank/DDBJ databases">
        <authorList>
            <person name="Shen H."/>
        </authorList>
    </citation>
    <scope>NUCLEOTIDE SEQUENCE</scope>
    <source>
        <strain evidence="9">TNR-22</strain>
    </source>
</reference>
<evidence type="ECO:0000256" key="2">
    <source>
        <dbReference type="ARBA" id="ARBA00022448"/>
    </source>
</evidence>
<dbReference type="CDD" id="cd03256">
    <property type="entry name" value="ABC_PhnC_transporter"/>
    <property type="match status" value="1"/>
</dbReference>
<comment type="caution">
    <text evidence="9">The sequence shown here is derived from an EMBL/GenBank/DDBJ whole genome shotgun (WGS) entry which is preliminary data.</text>
</comment>
<evidence type="ECO:0000256" key="1">
    <source>
        <dbReference type="ARBA" id="ARBA00005417"/>
    </source>
</evidence>
<dbReference type="PROSITE" id="PS50893">
    <property type="entry name" value="ABC_TRANSPORTER_2"/>
    <property type="match status" value="1"/>
</dbReference>
<comment type="similarity">
    <text evidence="1">Belongs to the ABC transporter superfamily.</text>
</comment>
<dbReference type="SMART" id="SM00382">
    <property type="entry name" value="AAA"/>
    <property type="match status" value="1"/>
</dbReference>
<dbReference type="RefSeq" id="WP_304377694.1">
    <property type="nucleotide sequence ID" value="NZ_JAUOZU010000013.1"/>
</dbReference>